<evidence type="ECO:0000256" key="2">
    <source>
        <dbReference type="ARBA" id="ARBA00022515"/>
    </source>
</evidence>
<dbReference type="FunFam" id="3.40.1360.10:FF:000010">
    <property type="entry name" value="DNA primase DnaG"/>
    <property type="match status" value="1"/>
</dbReference>
<dbReference type="InterPro" id="IPR050219">
    <property type="entry name" value="DnaG_primase"/>
</dbReference>
<organism evidence="12 13">
    <name type="scientific">Candidatus Methanofastidiosum methylothiophilum</name>
    <dbReference type="NCBI Taxonomy" id="1705564"/>
    <lineage>
        <taxon>Archaea</taxon>
        <taxon>Methanobacteriati</taxon>
        <taxon>Methanobacteriota</taxon>
        <taxon>Stenosarchaea group</taxon>
        <taxon>Candidatus Methanofastidiosia</taxon>
        <taxon>Candidatus Methanofastidiosales</taxon>
        <taxon>Candidatus Methanofastidiosaceae</taxon>
        <taxon>Candidatus Methanofastidiosum</taxon>
    </lineage>
</organism>
<comment type="catalytic activity">
    <reaction evidence="9">
        <text>ssDNA + n NTP = ssDNA/pppN(pN)n-1 hybrid + (n-1) diphosphate.</text>
        <dbReference type="EC" id="2.7.7.101"/>
    </reaction>
</comment>
<keyword evidence="9" id="KW-0271">Exosome</keyword>
<dbReference type="HAMAP" id="MF_00007">
    <property type="entry name" value="DNA_primase_DnaG_arc"/>
    <property type="match status" value="1"/>
</dbReference>
<dbReference type="EMBL" id="LNGC01000010">
    <property type="protein sequence ID" value="KYC53109.1"/>
    <property type="molecule type" value="Genomic_DNA"/>
</dbReference>
<dbReference type="PANTHER" id="PTHR30313:SF2">
    <property type="entry name" value="DNA PRIMASE"/>
    <property type="match status" value="1"/>
</dbReference>
<dbReference type="NCBIfam" id="NF003108">
    <property type="entry name" value="PRK04031.1-1"/>
    <property type="match status" value="1"/>
</dbReference>
<evidence type="ECO:0000313" key="13">
    <source>
        <dbReference type="Proteomes" id="UP000075398"/>
    </source>
</evidence>
<feature type="domain" description="Toprim" evidence="11">
    <location>
        <begin position="193"/>
        <end position="279"/>
    </location>
</feature>
<dbReference type="GO" id="GO:0008143">
    <property type="term" value="F:poly(A) binding"/>
    <property type="evidence" value="ECO:0007669"/>
    <property type="project" value="InterPro"/>
</dbReference>
<feature type="region of interest" description="Disordered" evidence="10">
    <location>
        <begin position="294"/>
        <end position="337"/>
    </location>
</feature>
<dbReference type="PATRIC" id="fig|1705409.3.peg.429"/>
<dbReference type="CDD" id="cd01029">
    <property type="entry name" value="TOPRIM_primases"/>
    <property type="match status" value="1"/>
</dbReference>
<accession>A0A150J791</accession>
<dbReference type="SMART" id="SM00493">
    <property type="entry name" value="TOPRIM"/>
    <property type="match status" value="1"/>
</dbReference>
<dbReference type="Gene3D" id="3.40.1360.10">
    <property type="match status" value="1"/>
</dbReference>
<comment type="subunit">
    <text evidence="9">Forms a ternary complex with MCM helicase and DNA. Component of the archaeal exosome complex.</text>
</comment>
<dbReference type="Proteomes" id="UP000075398">
    <property type="component" value="Unassembled WGS sequence"/>
</dbReference>
<keyword evidence="7" id="KW-0460">Magnesium</keyword>
<dbReference type="GO" id="GO:0046872">
    <property type="term" value="F:metal ion binding"/>
    <property type="evidence" value="ECO:0007669"/>
    <property type="project" value="UniProtKB-KW"/>
</dbReference>
<dbReference type="InterPro" id="IPR034154">
    <property type="entry name" value="TOPRIM_DnaG/twinkle"/>
</dbReference>
<dbReference type="InterPro" id="IPR006171">
    <property type="entry name" value="TOPRIM_dom"/>
</dbReference>
<dbReference type="GO" id="GO:0000428">
    <property type="term" value="C:DNA-directed RNA polymerase complex"/>
    <property type="evidence" value="ECO:0007669"/>
    <property type="project" value="UniProtKB-KW"/>
</dbReference>
<keyword evidence="6" id="KW-0479">Metal-binding</keyword>
<evidence type="ECO:0000256" key="10">
    <source>
        <dbReference type="SAM" id="MobiDB-lite"/>
    </source>
</evidence>
<keyword evidence="8 9" id="KW-0804">Transcription</keyword>
<evidence type="ECO:0000256" key="5">
    <source>
        <dbReference type="ARBA" id="ARBA00022705"/>
    </source>
</evidence>
<keyword evidence="2 9" id="KW-0639">Primosome</keyword>
<dbReference type="EC" id="2.7.7.101" evidence="9"/>
<dbReference type="Pfam" id="PF13662">
    <property type="entry name" value="Toprim_4"/>
    <property type="match status" value="1"/>
</dbReference>
<evidence type="ECO:0000313" key="12">
    <source>
        <dbReference type="EMBL" id="KYC53109.1"/>
    </source>
</evidence>
<dbReference type="AlphaFoldDB" id="A0A150J791"/>
<gene>
    <name evidence="9 12" type="primary">dnaG</name>
    <name evidence="12" type="ORF">AMQ22_00416</name>
</gene>
<evidence type="ECO:0000256" key="7">
    <source>
        <dbReference type="ARBA" id="ARBA00022842"/>
    </source>
</evidence>
<comment type="function">
    <text evidence="9">RNA polymerase that catalyzes the synthesis of short RNA molecules used as primers for DNA polymerase during DNA replication. Also part of the exosome, which is a complex involved in RNA degradation. Acts as a poly(A)-binding protein that enhances the interaction between heteropolymeric, adenine-rich transcripts and the exosome.</text>
</comment>
<dbReference type="SUPFAM" id="SSF56731">
    <property type="entry name" value="DNA primase core"/>
    <property type="match status" value="1"/>
</dbReference>
<keyword evidence="1 9" id="KW-0240">DNA-directed RNA polymerase</keyword>
<name>A0A150J791_9EURY</name>
<dbReference type="GO" id="GO:0003899">
    <property type="term" value="F:DNA-directed RNA polymerase activity"/>
    <property type="evidence" value="ECO:0007669"/>
    <property type="project" value="UniProtKB-UniRule"/>
</dbReference>
<dbReference type="GO" id="GO:0000178">
    <property type="term" value="C:exosome (RNase complex)"/>
    <property type="evidence" value="ECO:0007669"/>
    <property type="project" value="UniProtKB-KW"/>
</dbReference>
<comment type="similarity">
    <text evidence="9">Belongs to the archaeal DnaG primase family.</text>
</comment>
<dbReference type="GO" id="GO:1990077">
    <property type="term" value="C:primosome complex"/>
    <property type="evidence" value="ECO:0007669"/>
    <property type="project" value="UniProtKB-KW"/>
</dbReference>
<proteinExistence type="inferred from homology"/>
<reference evidence="12 13" key="1">
    <citation type="journal article" date="2016" name="ISME J.">
        <title>Chasing the elusive Euryarchaeota class WSA2: genomes reveal a uniquely fastidious methyl-reducing methanogen.</title>
        <authorList>
            <person name="Nobu M.K."/>
            <person name="Narihiro T."/>
            <person name="Kuroda K."/>
            <person name="Mei R."/>
            <person name="Liu W.T."/>
        </authorList>
    </citation>
    <scope>NUCLEOTIDE SEQUENCE [LARGE SCALE GENOMIC DNA]</scope>
    <source>
        <strain evidence="12">U1lsi0528_Bin055</strain>
    </source>
</reference>
<dbReference type="STRING" id="1705564.APG08_01138"/>
<keyword evidence="4 9" id="KW-0548">Nucleotidyltransferase</keyword>
<dbReference type="PROSITE" id="PS50880">
    <property type="entry name" value="TOPRIM"/>
    <property type="match status" value="1"/>
</dbReference>
<dbReference type="GO" id="GO:0006269">
    <property type="term" value="P:DNA replication, synthesis of primer"/>
    <property type="evidence" value="ECO:0007669"/>
    <property type="project" value="UniProtKB-UniRule"/>
</dbReference>
<protein>
    <recommendedName>
        <fullName evidence="9">DNA primase DnaG</fullName>
        <ecNumber evidence="9">2.7.7.101</ecNumber>
    </recommendedName>
</protein>
<evidence type="ECO:0000259" key="11">
    <source>
        <dbReference type="PROSITE" id="PS50880"/>
    </source>
</evidence>
<comment type="caution">
    <text evidence="12">The sequence shown here is derived from an EMBL/GenBank/DDBJ whole genome shotgun (WGS) entry which is preliminary data.</text>
</comment>
<evidence type="ECO:0000256" key="6">
    <source>
        <dbReference type="ARBA" id="ARBA00022723"/>
    </source>
</evidence>
<dbReference type="PANTHER" id="PTHR30313">
    <property type="entry name" value="DNA PRIMASE"/>
    <property type="match status" value="1"/>
</dbReference>
<dbReference type="GO" id="GO:0005737">
    <property type="term" value="C:cytoplasm"/>
    <property type="evidence" value="ECO:0007669"/>
    <property type="project" value="TreeGrafter"/>
</dbReference>
<evidence type="ECO:0000256" key="3">
    <source>
        <dbReference type="ARBA" id="ARBA00022679"/>
    </source>
</evidence>
<keyword evidence="3 9" id="KW-0808">Transferase</keyword>
<feature type="compositionally biased region" description="Basic and acidic residues" evidence="10">
    <location>
        <begin position="296"/>
        <end position="318"/>
    </location>
</feature>
<evidence type="ECO:0000256" key="8">
    <source>
        <dbReference type="ARBA" id="ARBA00023163"/>
    </source>
</evidence>
<keyword evidence="5 9" id="KW-0235">DNA replication</keyword>
<evidence type="ECO:0000256" key="1">
    <source>
        <dbReference type="ARBA" id="ARBA00022478"/>
    </source>
</evidence>
<sequence length="446" mass="49502">MSDKDFIEDIVSKKSEDYFKDIKEEVGTTKYIIKAQITASGIVERPDVVGAIFGQTEGLLSDDLDLRELQKTGRIGRIRVNITSKNGKSTGEIIVPSSLDKVETAILAASLETIDRVGPCNARIDVSTIEDVRKSKRNYVIDRAKIILTTMVDEITPESSELTDEVKESVRMGEIKSFGEDQLPAGPNVDESDAIIVVEGRADVLNLLKYGIKNTIAVEGTSVSKTIGVISHEKTVTAFVDGDRGGELILRELFQIAEIDYIARAPMGKEVEDLTKKEIIKALRNKIPAEQWIVENLDKPRTEAPKPQQKPDERDSHPKHNHHHHEQQKPIEPIQPKKPYSDLDRFGEIIEKLPGTLDAYLLDAEGKVKHKVSVRDLVDAMRYTEDYEAVVFDGVVTQRLVDIAGEKGVKFLVGVKTGNITKKPVNLKVLSFKEQGGEMESAGVLN</sequence>
<evidence type="ECO:0000256" key="4">
    <source>
        <dbReference type="ARBA" id="ARBA00022695"/>
    </source>
</evidence>
<evidence type="ECO:0000256" key="9">
    <source>
        <dbReference type="HAMAP-Rule" id="MF_00007"/>
    </source>
</evidence>
<dbReference type="InterPro" id="IPR020607">
    <property type="entry name" value="Primase_DnaG_arc"/>
</dbReference>